<dbReference type="RefSeq" id="WP_073256736.1">
    <property type="nucleotide sequence ID" value="NZ_FRCS01000003.1"/>
</dbReference>
<feature type="region of interest" description="Disordered" evidence="1">
    <location>
        <begin position="165"/>
        <end position="221"/>
    </location>
</feature>
<reference evidence="2 3" key="1">
    <citation type="submission" date="2016-11" db="EMBL/GenBank/DDBJ databases">
        <authorList>
            <person name="Jaros S."/>
            <person name="Januszkiewicz K."/>
            <person name="Wedrychowicz H."/>
        </authorList>
    </citation>
    <scope>NUCLEOTIDE SEQUENCE [LARGE SCALE GENOMIC DNA]</scope>
    <source>
        <strain evidence="2 3">DSM 46144</strain>
    </source>
</reference>
<accession>A0A1M7PPZ8</accession>
<evidence type="ECO:0000256" key="1">
    <source>
        <dbReference type="SAM" id="MobiDB-lite"/>
    </source>
</evidence>
<dbReference type="EMBL" id="FRCS01000003">
    <property type="protein sequence ID" value="SHN19419.1"/>
    <property type="molecule type" value="Genomic_DNA"/>
</dbReference>
<keyword evidence="3" id="KW-1185">Reference proteome</keyword>
<dbReference type="AlphaFoldDB" id="A0A1M7PPZ8"/>
<protein>
    <submittedName>
        <fullName evidence="2">Uncharacterized protein</fullName>
    </submittedName>
</protein>
<proteinExistence type="predicted"/>
<gene>
    <name evidence="2" type="ORF">SAMN05443668_103572</name>
</gene>
<evidence type="ECO:0000313" key="2">
    <source>
        <dbReference type="EMBL" id="SHN19419.1"/>
    </source>
</evidence>
<dbReference type="Proteomes" id="UP000184440">
    <property type="component" value="Unassembled WGS sequence"/>
</dbReference>
<organism evidence="2 3">
    <name type="scientific">Cryptosporangium aurantiacum</name>
    <dbReference type="NCBI Taxonomy" id="134849"/>
    <lineage>
        <taxon>Bacteria</taxon>
        <taxon>Bacillati</taxon>
        <taxon>Actinomycetota</taxon>
        <taxon>Actinomycetes</taxon>
        <taxon>Cryptosporangiales</taxon>
        <taxon>Cryptosporangiaceae</taxon>
        <taxon>Cryptosporangium</taxon>
    </lineage>
</organism>
<sequence length="221" mass="24289">MTPAEADRRAIEQHLDQQVGHILAVLGFEPGKPVPHTTAFAEIEKVMAARGADDRYLPLAKAIFAPARPWMDAVTARAEALASVAPARWPANLTEPLAKLNVALVNGNPMDVVRTVSELPALTVSRLPPLTAQAYTNLRQLGEQPAISAWRLMLEYAHGEREHPLRRSYFPKGGGRRLSVVPDQEVSPTPRPLAAPSTPRDRRRTQSSASRTPDNKPRRGR</sequence>
<evidence type="ECO:0000313" key="3">
    <source>
        <dbReference type="Proteomes" id="UP000184440"/>
    </source>
</evidence>
<dbReference type="STRING" id="134849.SAMN05443668_103572"/>
<name>A0A1M7PPZ8_9ACTN</name>